<dbReference type="EMBL" id="BAMV01000007">
    <property type="protein sequence ID" value="GAN59718.1"/>
    <property type="molecule type" value="Genomic_DNA"/>
</dbReference>
<feature type="region of interest" description="Disordered" evidence="1">
    <location>
        <begin position="1"/>
        <end position="25"/>
    </location>
</feature>
<dbReference type="Proteomes" id="UP000032671">
    <property type="component" value="Unassembled WGS sequence"/>
</dbReference>
<feature type="compositionally biased region" description="Low complexity" evidence="1">
    <location>
        <begin position="16"/>
        <end position="25"/>
    </location>
</feature>
<evidence type="ECO:0000313" key="4">
    <source>
        <dbReference type="EMBL" id="GEL59241.1"/>
    </source>
</evidence>
<comment type="caution">
    <text evidence="3">The sequence shown here is derived from an EMBL/GenBank/DDBJ whole genome shotgun (WGS) entry which is preliminary data.</text>
</comment>
<gene>
    <name evidence="3" type="ORF">Abci_007_121</name>
    <name evidence="4" type="ORF">ACI01nite_18430</name>
</gene>
<keyword evidence="2" id="KW-1133">Transmembrane helix</keyword>
<sequence>MQSGTYSTAPLAQGKPDPNLLLPPLSALAPPGKLAEAGPAQAFAPMDTASVDGVLKRAEALWGEHGPRIKSSTKATADQLGKLASTVVHQGEDTLQGLRTTMADPEKRSGLWARYRTIFIGGGIALIVLAGAGWGVARHEASTIADKKVQEFLSQSGLSPYVKYESVSASPFGSVTLHNVRVQSSRAGTPPLKIGALSASGLSSSSTLPNSLDLTASDIDCPLNDVGTYTGGTFRGEGLRTLGYTHVTGNASLSYTLSGQTLRFASQSDFDKIGGWSVNFDLGGVPVEQLRAASSMAQNNPEESVLMLMQLASQSNTAVLNSASLKLDNSGLIQRAQAVPNTQFPQTVTVPESASPLDKWTTQGGKLTVTAQPQQPLPVMTQGFLGQPTLNPAFNTLRQFIAATHADVTAN</sequence>
<keyword evidence="2" id="KW-0812">Transmembrane</keyword>
<reference evidence="3 5" key="1">
    <citation type="submission" date="2012-11" db="EMBL/GenBank/DDBJ databases">
        <title>Whole genome sequence of Acetobacter cibinongensis 4H-1.</title>
        <authorList>
            <person name="Azuma Y."/>
            <person name="Higashiura N."/>
            <person name="Hirakawa H."/>
            <person name="Matsushita K."/>
        </authorList>
    </citation>
    <scope>NUCLEOTIDE SEQUENCE [LARGE SCALE GENOMIC DNA]</scope>
    <source>
        <strain evidence="3 5">4H-1</strain>
    </source>
</reference>
<evidence type="ECO:0000313" key="6">
    <source>
        <dbReference type="Proteomes" id="UP000321891"/>
    </source>
</evidence>
<evidence type="ECO:0000256" key="2">
    <source>
        <dbReference type="SAM" id="Phobius"/>
    </source>
</evidence>
<name>A0A0D6N2C3_9PROT</name>
<feature type="compositionally biased region" description="Polar residues" evidence="1">
    <location>
        <begin position="1"/>
        <end position="10"/>
    </location>
</feature>
<protein>
    <submittedName>
        <fullName evidence="3">Uncharacterized protein</fullName>
    </submittedName>
</protein>
<feature type="transmembrane region" description="Helical" evidence="2">
    <location>
        <begin position="117"/>
        <end position="137"/>
    </location>
</feature>
<dbReference type="AlphaFoldDB" id="A0A0D6N2C3"/>
<accession>A0A0D6N2C3</accession>
<evidence type="ECO:0000313" key="3">
    <source>
        <dbReference type="EMBL" id="GAN59718.1"/>
    </source>
</evidence>
<dbReference type="RefSeq" id="WP_048837795.1">
    <property type="nucleotide sequence ID" value="NZ_BAMV01000007.1"/>
</dbReference>
<dbReference type="EMBL" id="BJVU01000007">
    <property type="protein sequence ID" value="GEL59241.1"/>
    <property type="molecule type" value="Genomic_DNA"/>
</dbReference>
<reference evidence="4 6" key="2">
    <citation type="submission" date="2019-07" db="EMBL/GenBank/DDBJ databases">
        <title>Whole genome shotgun sequence of Acetobacter cibinongensis NBRC 16605.</title>
        <authorList>
            <person name="Hosoyama A."/>
            <person name="Uohara A."/>
            <person name="Ohji S."/>
            <person name="Ichikawa N."/>
        </authorList>
    </citation>
    <scope>NUCLEOTIDE SEQUENCE [LARGE SCALE GENOMIC DNA]</scope>
    <source>
        <strain evidence="4 6">NBRC 16605</strain>
    </source>
</reference>
<evidence type="ECO:0000256" key="1">
    <source>
        <dbReference type="SAM" id="MobiDB-lite"/>
    </source>
</evidence>
<evidence type="ECO:0000313" key="5">
    <source>
        <dbReference type="Proteomes" id="UP000032671"/>
    </source>
</evidence>
<accession>A0A6N3SPI8</accession>
<dbReference type="Proteomes" id="UP000321891">
    <property type="component" value="Unassembled WGS sequence"/>
</dbReference>
<keyword evidence="6" id="KW-1185">Reference proteome</keyword>
<dbReference type="STRING" id="1231339.Abci_007_121"/>
<organism evidence="3 5">
    <name type="scientific">Acetobacter cibinongensis</name>
    <dbReference type="NCBI Taxonomy" id="146475"/>
    <lineage>
        <taxon>Bacteria</taxon>
        <taxon>Pseudomonadati</taxon>
        <taxon>Pseudomonadota</taxon>
        <taxon>Alphaproteobacteria</taxon>
        <taxon>Acetobacterales</taxon>
        <taxon>Acetobacteraceae</taxon>
        <taxon>Acetobacter</taxon>
    </lineage>
</organism>
<keyword evidence="2" id="KW-0472">Membrane</keyword>
<proteinExistence type="predicted"/>